<gene>
    <name evidence="1" type="ORF">CLV81_2336</name>
</gene>
<dbReference type="AlphaFoldDB" id="A0A2T0M8Z6"/>
<reference evidence="1 2" key="1">
    <citation type="submission" date="2018-03" db="EMBL/GenBank/DDBJ databases">
        <title>Genomic Encyclopedia of Archaeal and Bacterial Type Strains, Phase II (KMG-II): from individual species to whole genera.</title>
        <authorList>
            <person name="Goeker M."/>
        </authorList>
    </citation>
    <scope>NUCLEOTIDE SEQUENCE [LARGE SCALE GENOMIC DNA]</scope>
    <source>
        <strain evidence="1 2">DSM 25027</strain>
    </source>
</reference>
<protein>
    <submittedName>
        <fullName evidence="1">Uncharacterized protein</fullName>
    </submittedName>
</protein>
<sequence length="402" mass="46384">MINRAFTMKVLVTFLLLGMTQNIQGQFLKKLKQNLEDKVEKKVDKEINVLLDDKKPTTPEQENKVGQVKKVPQENKTVSNTTKGGVNTINETNIITYKAPSSDFIDIVIQSHKGLPRYGDIHYRRGVTTPVNKNGYKALVELKYLKKTYADINRSKLTSYQEKSSGDQKQENSYFAQSHLKNLAGYTCSEEVLKKYFCDESDNSSNLQNKNKVKRKIPCEFVDRYGDRRPPSYWGGSRGNEFQQQRSYKGFLENHLQALQSWADTFYENDEQIVYYVCGSGIQGKYDFKNKGYWLAGLMGGGSFMLHSSNFLAYSENEKKIKNSRQQFFFSIDPQKAKEFNLQERVPVNCVFKVKVFPKVVNHTQVQLEFELVDQTIEIYSKNPALTEKLGEINIENIQSKY</sequence>
<keyword evidence="2" id="KW-1185">Reference proteome</keyword>
<proteinExistence type="predicted"/>
<evidence type="ECO:0000313" key="1">
    <source>
        <dbReference type="EMBL" id="PRX53943.1"/>
    </source>
</evidence>
<dbReference type="Proteomes" id="UP000237640">
    <property type="component" value="Unassembled WGS sequence"/>
</dbReference>
<evidence type="ECO:0000313" key="2">
    <source>
        <dbReference type="Proteomes" id="UP000237640"/>
    </source>
</evidence>
<dbReference type="EMBL" id="PVYX01000002">
    <property type="protein sequence ID" value="PRX53943.1"/>
    <property type="molecule type" value="Genomic_DNA"/>
</dbReference>
<accession>A0A2T0M8Z6</accession>
<name>A0A2T0M8Z6_9FLAO</name>
<organism evidence="1 2">
    <name type="scientific">Flagellimonas meridianipacifica</name>
    <dbReference type="NCBI Taxonomy" id="1080225"/>
    <lineage>
        <taxon>Bacteria</taxon>
        <taxon>Pseudomonadati</taxon>
        <taxon>Bacteroidota</taxon>
        <taxon>Flavobacteriia</taxon>
        <taxon>Flavobacteriales</taxon>
        <taxon>Flavobacteriaceae</taxon>
        <taxon>Flagellimonas</taxon>
    </lineage>
</organism>
<comment type="caution">
    <text evidence="1">The sequence shown here is derived from an EMBL/GenBank/DDBJ whole genome shotgun (WGS) entry which is preliminary data.</text>
</comment>